<dbReference type="AlphaFoldDB" id="X1H150"/>
<gene>
    <name evidence="1" type="ORF">S03H2_33811</name>
</gene>
<evidence type="ECO:0000313" key="1">
    <source>
        <dbReference type="EMBL" id="GAH50840.1"/>
    </source>
</evidence>
<comment type="caution">
    <text evidence="1">The sequence shown here is derived from an EMBL/GenBank/DDBJ whole genome shotgun (WGS) entry which is preliminary data.</text>
</comment>
<name>X1H150_9ZZZZ</name>
<protein>
    <submittedName>
        <fullName evidence="1">Uncharacterized protein</fullName>
    </submittedName>
</protein>
<dbReference type="EMBL" id="BARU01020601">
    <property type="protein sequence ID" value="GAH50840.1"/>
    <property type="molecule type" value="Genomic_DNA"/>
</dbReference>
<sequence>METETKERIIDWNHVYLLGWYGKDGRYLSTYDGTVMDNYITVVVTGPDVQQWGVPIWFSPANCKPNSYGFPSHHYTEYQLHEVKAGEDADEKAKELGGVEAIGWYIEQGFERRWGD</sequence>
<proteinExistence type="predicted"/>
<organism evidence="1">
    <name type="scientific">marine sediment metagenome</name>
    <dbReference type="NCBI Taxonomy" id="412755"/>
    <lineage>
        <taxon>unclassified sequences</taxon>
        <taxon>metagenomes</taxon>
        <taxon>ecological metagenomes</taxon>
    </lineage>
</organism>
<reference evidence="1" key="1">
    <citation type="journal article" date="2014" name="Front. Microbiol.">
        <title>High frequency of phylogenetically diverse reductive dehalogenase-homologous genes in deep subseafloor sedimentary metagenomes.</title>
        <authorList>
            <person name="Kawai M."/>
            <person name="Futagami T."/>
            <person name="Toyoda A."/>
            <person name="Takaki Y."/>
            <person name="Nishi S."/>
            <person name="Hori S."/>
            <person name="Arai W."/>
            <person name="Tsubouchi T."/>
            <person name="Morono Y."/>
            <person name="Uchiyama I."/>
            <person name="Ito T."/>
            <person name="Fujiyama A."/>
            <person name="Inagaki F."/>
            <person name="Takami H."/>
        </authorList>
    </citation>
    <scope>NUCLEOTIDE SEQUENCE</scope>
    <source>
        <strain evidence="1">Expedition CK06-06</strain>
    </source>
</reference>
<accession>X1H150</accession>